<accession>A0A2K8KW91</accession>
<evidence type="ECO:0000259" key="1">
    <source>
        <dbReference type="PROSITE" id="PS51163"/>
    </source>
</evidence>
<dbReference type="Pfam" id="PF01300">
    <property type="entry name" value="Sua5_yciO_yrdC"/>
    <property type="match status" value="1"/>
</dbReference>
<dbReference type="KEGG" id="maes:Ga0123461_0721"/>
<dbReference type="GO" id="GO:0003725">
    <property type="term" value="F:double-stranded RNA binding"/>
    <property type="evidence" value="ECO:0007669"/>
    <property type="project" value="InterPro"/>
</dbReference>
<dbReference type="NCBIfam" id="TIGR00057">
    <property type="entry name" value="L-threonylcarbamoyladenylate synthase"/>
    <property type="match status" value="1"/>
</dbReference>
<dbReference type="InterPro" id="IPR052532">
    <property type="entry name" value="SUA5_domain"/>
</dbReference>
<name>A0A2K8KW91_MARES</name>
<dbReference type="Proteomes" id="UP000231701">
    <property type="component" value="Chromosome"/>
</dbReference>
<gene>
    <name evidence="2" type="ORF">Ga0123461_0721</name>
</gene>
<reference evidence="2 3" key="1">
    <citation type="submission" date="2016-12" db="EMBL/GenBank/DDBJ databases">
        <title>Isolation and genomic insights into novel planktonic Zetaproteobacteria from stratified waters of the Chesapeake Bay.</title>
        <authorList>
            <person name="McAllister S.M."/>
            <person name="Kato S."/>
            <person name="Chan C.S."/>
            <person name="Chiu B.K."/>
            <person name="Field E.K."/>
        </authorList>
    </citation>
    <scope>NUCLEOTIDE SEQUENCE [LARGE SCALE GENOMIC DNA]</scope>
    <source>
        <strain evidence="2 3">CP-5</strain>
    </source>
</reference>
<dbReference type="PROSITE" id="PS51163">
    <property type="entry name" value="YRDC"/>
    <property type="match status" value="1"/>
</dbReference>
<evidence type="ECO:0000313" key="3">
    <source>
        <dbReference type="Proteomes" id="UP000231701"/>
    </source>
</evidence>
<dbReference type="SUPFAM" id="SSF55821">
    <property type="entry name" value="YrdC/RibB"/>
    <property type="match status" value="1"/>
</dbReference>
<dbReference type="RefSeq" id="WP_100277074.1">
    <property type="nucleotide sequence ID" value="NZ_CP018799.1"/>
</dbReference>
<dbReference type="AlphaFoldDB" id="A0A2K8KW91"/>
<dbReference type="EMBL" id="CP018799">
    <property type="protein sequence ID" value="ATX79145.1"/>
    <property type="molecule type" value="Genomic_DNA"/>
</dbReference>
<keyword evidence="3" id="KW-1185">Reference proteome</keyword>
<proteinExistence type="predicted"/>
<protein>
    <submittedName>
        <fullName evidence="2">tRNA threonylcarbamoyl adenosine modification protein, Sua5/YciO/YrdC/YwlC family</fullName>
    </submittedName>
</protein>
<dbReference type="Gene3D" id="3.90.870.10">
    <property type="entry name" value="DHBP synthase"/>
    <property type="match status" value="1"/>
</dbReference>
<dbReference type="InterPro" id="IPR006070">
    <property type="entry name" value="Sua5-like_dom"/>
</dbReference>
<feature type="domain" description="YrdC-like" evidence="1">
    <location>
        <begin position="16"/>
        <end position="201"/>
    </location>
</feature>
<dbReference type="OrthoDB" id="9781656at2"/>
<dbReference type="PANTHER" id="PTHR42828:SF3">
    <property type="entry name" value="THREONYLCARBAMOYL-AMP SYNTHASE"/>
    <property type="match status" value="1"/>
</dbReference>
<sequence>MHLFEHLRLHPERPQIRQIRRAAELLRKGLFVAMPTETTYVLVCLPESVKAIADITKLRQLDSSHLWSLVCDDLSQAATCVRMDNNAHRILKRCLPGAFTFILPASSSLPRRIFGKRKDVGIRIPAHPICQALLEEVGEVLLATTLQLPGEAEPEYDPDEFVPRLKHLSCAIMDAGWGSLVPTTVVDLCGDEPELRRQGAGEWPA</sequence>
<organism evidence="2 3">
    <name type="scientific">Mariprofundus aestuarium</name>
    <dbReference type="NCBI Taxonomy" id="1921086"/>
    <lineage>
        <taxon>Bacteria</taxon>
        <taxon>Pseudomonadati</taxon>
        <taxon>Pseudomonadota</taxon>
        <taxon>Candidatius Mariprofundia</taxon>
        <taxon>Mariprofundales</taxon>
        <taxon>Mariprofundaceae</taxon>
        <taxon>Mariprofundus</taxon>
    </lineage>
</organism>
<dbReference type="PANTHER" id="PTHR42828">
    <property type="entry name" value="DHBP SYNTHASE RIBB-LIKE ALPHA/BETA DOMAIN-CONTAINING PROTEIN"/>
    <property type="match status" value="1"/>
</dbReference>
<dbReference type="InterPro" id="IPR017945">
    <property type="entry name" value="DHBP_synth_RibB-like_a/b_dom"/>
</dbReference>
<evidence type="ECO:0000313" key="2">
    <source>
        <dbReference type="EMBL" id="ATX79145.1"/>
    </source>
</evidence>